<organism evidence="1 2">
    <name type="scientific">Frieseomelitta varia</name>
    <dbReference type="NCBI Taxonomy" id="561572"/>
    <lineage>
        <taxon>Eukaryota</taxon>
        <taxon>Metazoa</taxon>
        <taxon>Ecdysozoa</taxon>
        <taxon>Arthropoda</taxon>
        <taxon>Hexapoda</taxon>
        <taxon>Insecta</taxon>
        <taxon>Pterygota</taxon>
        <taxon>Neoptera</taxon>
        <taxon>Endopterygota</taxon>
        <taxon>Hymenoptera</taxon>
        <taxon>Apocrita</taxon>
        <taxon>Aculeata</taxon>
        <taxon>Apoidea</taxon>
        <taxon>Anthophila</taxon>
        <taxon>Apidae</taxon>
        <taxon>Frieseomelitta</taxon>
    </lineage>
</organism>
<comment type="caution">
    <text evidence="1">The sequence shown here is derived from an EMBL/GenBank/DDBJ whole genome shotgun (WGS) entry which is preliminary data.</text>
</comment>
<dbReference type="EMBL" id="WNWW01000033">
    <property type="protein sequence ID" value="KAF3430640.1"/>
    <property type="molecule type" value="Genomic_DNA"/>
</dbReference>
<sequence length="257" mass="30311">MNKFTWLRCATERQTPSRDKGDQTSNISFELNTSRTWFLLITNPTELSRQRVWNFYNLTKLLRSLENFRQDKLQVLLHKLLNTQKPNSTVQRYTSFHLCVTTREVRFMFALIPYFCLWVSVVWHSCMLCGYCWWMVIAMSAVSPFFHQLRDVRSSLKGPNSRLCQTKRIINLLLRNNYPATSYRRVRKESDELFYTVWSLVMVRNQLPPQVSTDGNGLLNLKKTTLLMDTLNKVDAAIWVNDTIGLMLDCYIDLCRV</sequence>
<evidence type="ECO:0000313" key="1">
    <source>
        <dbReference type="EMBL" id="KAF3430640.1"/>
    </source>
</evidence>
<name>A0A833SDP8_9HYME</name>
<reference evidence="1" key="1">
    <citation type="submission" date="2019-11" db="EMBL/GenBank/DDBJ databases">
        <title>The nuclear and mitochondrial genomes of Frieseomelitta varia - a highly eusocial stingless bee (Meliponini) with a permanently sterile worker caste.</title>
        <authorList>
            <person name="Freitas F.C.P."/>
            <person name="Lourenco A.P."/>
            <person name="Nunes F.M.F."/>
            <person name="Paschoal A.R."/>
            <person name="Abreu F.C.P."/>
            <person name="Barbin F.O."/>
            <person name="Bataglia L."/>
            <person name="Cardoso-Junior C.A.M."/>
            <person name="Cervoni M.S."/>
            <person name="Silva S.R."/>
            <person name="Dalarmi F."/>
            <person name="Del Lama M.A."/>
            <person name="Depintor T.S."/>
            <person name="Ferreira K.M."/>
            <person name="Goria P.S."/>
            <person name="Jaskot M.C."/>
            <person name="Lago D.C."/>
            <person name="Luna-Lucena D."/>
            <person name="Moda L.M."/>
            <person name="Nascimento L."/>
            <person name="Pedrino M."/>
            <person name="Rabico F.O."/>
            <person name="Sanches F.C."/>
            <person name="Santos D.E."/>
            <person name="Santos C.G."/>
            <person name="Vieira J."/>
            <person name="Lopes T.F."/>
            <person name="Barchuk A.R."/>
            <person name="Hartfelder K."/>
            <person name="Simoes Z.L.P."/>
            <person name="Bitondi M.M.G."/>
            <person name="Pinheiro D.G."/>
        </authorList>
    </citation>
    <scope>NUCLEOTIDE SEQUENCE</scope>
    <source>
        <strain evidence="1">USP_RPSP 00005682</strain>
        <tissue evidence="1">Whole individual</tissue>
    </source>
</reference>
<proteinExistence type="predicted"/>
<gene>
    <name evidence="1" type="ORF">E2986_13125</name>
</gene>
<dbReference type="Proteomes" id="UP000655588">
    <property type="component" value="Unassembled WGS sequence"/>
</dbReference>
<keyword evidence="2" id="KW-1185">Reference proteome</keyword>
<dbReference type="AlphaFoldDB" id="A0A833SDP8"/>
<accession>A0A833SDP8</accession>
<evidence type="ECO:0000313" key="2">
    <source>
        <dbReference type="Proteomes" id="UP000655588"/>
    </source>
</evidence>
<protein>
    <submittedName>
        <fullName evidence="1">Uncharacterized protein</fullName>
    </submittedName>
</protein>